<keyword evidence="2" id="KW-0805">Transcription regulation</keyword>
<keyword evidence="1 5" id="KW-0597">Phosphoprotein</keyword>
<keyword evidence="9" id="KW-1185">Reference proteome</keyword>
<dbReference type="PROSITE" id="PS50110">
    <property type="entry name" value="RESPONSE_REGULATORY"/>
    <property type="match status" value="1"/>
</dbReference>
<evidence type="ECO:0000256" key="5">
    <source>
        <dbReference type="PROSITE-ProRule" id="PRU00169"/>
    </source>
</evidence>
<evidence type="ECO:0000259" key="7">
    <source>
        <dbReference type="PROSITE" id="PS50110"/>
    </source>
</evidence>
<dbReference type="InterPro" id="IPR000792">
    <property type="entry name" value="Tscrpt_reg_LuxR_C"/>
</dbReference>
<organism evidence="8 9">
    <name type="scientific">Propioniferax innocua</name>
    <dbReference type="NCBI Taxonomy" id="1753"/>
    <lineage>
        <taxon>Bacteria</taxon>
        <taxon>Bacillati</taxon>
        <taxon>Actinomycetota</taxon>
        <taxon>Actinomycetes</taxon>
        <taxon>Propionibacteriales</taxon>
        <taxon>Propionibacteriaceae</taxon>
        <taxon>Propioniferax</taxon>
    </lineage>
</organism>
<dbReference type="SMART" id="SM00421">
    <property type="entry name" value="HTH_LUXR"/>
    <property type="match status" value="1"/>
</dbReference>
<evidence type="ECO:0000313" key="8">
    <source>
        <dbReference type="EMBL" id="TQL62691.1"/>
    </source>
</evidence>
<proteinExistence type="predicted"/>
<dbReference type="PROSITE" id="PS00622">
    <property type="entry name" value="HTH_LUXR_1"/>
    <property type="match status" value="1"/>
</dbReference>
<dbReference type="Pfam" id="PF00196">
    <property type="entry name" value="GerE"/>
    <property type="match status" value="1"/>
</dbReference>
<keyword evidence="4" id="KW-0804">Transcription</keyword>
<gene>
    <name evidence="8" type="ORF">FB460_0477</name>
</gene>
<dbReference type="GO" id="GO:0003677">
    <property type="term" value="F:DNA binding"/>
    <property type="evidence" value="ECO:0007669"/>
    <property type="project" value="UniProtKB-KW"/>
</dbReference>
<dbReference type="CDD" id="cd17535">
    <property type="entry name" value="REC_NarL-like"/>
    <property type="match status" value="1"/>
</dbReference>
<sequence>MTAETKVIRVGLADDQELFTHGVAMVVNSQDDLAVAWQAANGRQAVTCNARDRADVVLMDVQMPELDGIAATSRLLDTSPETRVIMLTTFNWDDYITQGLAAGASGFLLKDTSPEDMLRAIRTVHAGDAVISPQATKRLIEGMRPMLGVDTEPSRDRATRRILDELTPRETEILVAMGKGWSNSEIAARLFISMPTVKTHVSHVLAKTGSRDRVQAVLFAFRQGLVSRRDLLEP</sequence>
<dbReference type="InterPro" id="IPR011006">
    <property type="entry name" value="CheY-like_superfamily"/>
</dbReference>
<dbReference type="PANTHER" id="PTHR43214:SF24">
    <property type="entry name" value="TRANSCRIPTIONAL REGULATORY PROTEIN NARL-RELATED"/>
    <property type="match status" value="1"/>
</dbReference>
<evidence type="ECO:0000313" key="9">
    <source>
        <dbReference type="Proteomes" id="UP000316196"/>
    </source>
</evidence>
<dbReference type="GO" id="GO:0006355">
    <property type="term" value="P:regulation of DNA-templated transcription"/>
    <property type="evidence" value="ECO:0007669"/>
    <property type="project" value="InterPro"/>
</dbReference>
<evidence type="ECO:0000256" key="4">
    <source>
        <dbReference type="ARBA" id="ARBA00023163"/>
    </source>
</evidence>
<comment type="caution">
    <text evidence="8">The sequence shown here is derived from an EMBL/GenBank/DDBJ whole genome shotgun (WGS) entry which is preliminary data.</text>
</comment>
<reference evidence="8 9" key="1">
    <citation type="submission" date="2019-06" db="EMBL/GenBank/DDBJ databases">
        <title>Sequencing the genomes of 1000 actinobacteria strains.</title>
        <authorList>
            <person name="Klenk H.-P."/>
        </authorList>
    </citation>
    <scope>NUCLEOTIDE SEQUENCE [LARGE SCALE GENOMIC DNA]</scope>
    <source>
        <strain evidence="8 9">DSM 8251</strain>
    </source>
</reference>
<dbReference type="InterPro" id="IPR001789">
    <property type="entry name" value="Sig_transdc_resp-reg_receiver"/>
</dbReference>
<evidence type="ECO:0000256" key="3">
    <source>
        <dbReference type="ARBA" id="ARBA00023125"/>
    </source>
</evidence>
<feature type="domain" description="HTH luxR-type" evidence="6">
    <location>
        <begin position="159"/>
        <end position="224"/>
    </location>
</feature>
<protein>
    <submittedName>
        <fullName evidence="8">LuxR family two component transcriptional regulator</fullName>
    </submittedName>
</protein>
<dbReference type="InterPro" id="IPR016032">
    <property type="entry name" value="Sig_transdc_resp-reg_C-effctor"/>
</dbReference>
<name>A0A542ZQQ9_9ACTN</name>
<dbReference type="SMART" id="SM00448">
    <property type="entry name" value="REC"/>
    <property type="match status" value="1"/>
</dbReference>
<dbReference type="Gene3D" id="3.40.50.2300">
    <property type="match status" value="1"/>
</dbReference>
<dbReference type="SUPFAM" id="SSF52172">
    <property type="entry name" value="CheY-like"/>
    <property type="match status" value="1"/>
</dbReference>
<keyword evidence="3" id="KW-0238">DNA-binding</keyword>
<dbReference type="PROSITE" id="PS50043">
    <property type="entry name" value="HTH_LUXR_2"/>
    <property type="match status" value="1"/>
</dbReference>
<dbReference type="InterPro" id="IPR039420">
    <property type="entry name" value="WalR-like"/>
</dbReference>
<evidence type="ECO:0000256" key="1">
    <source>
        <dbReference type="ARBA" id="ARBA00022553"/>
    </source>
</evidence>
<accession>A0A542ZQQ9</accession>
<evidence type="ECO:0000259" key="6">
    <source>
        <dbReference type="PROSITE" id="PS50043"/>
    </source>
</evidence>
<dbReference type="Pfam" id="PF00072">
    <property type="entry name" value="Response_reg"/>
    <property type="match status" value="1"/>
</dbReference>
<feature type="modified residue" description="4-aspartylphosphate" evidence="5">
    <location>
        <position position="60"/>
    </location>
</feature>
<dbReference type="Proteomes" id="UP000316196">
    <property type="component" value="Unassembled WGS sequence"/>
</dbReference>
<dbReference type="EMBL" id="VFOR01000001">
    <property type="protein sequence ID" value="TQL62691.1"/>
    <property type="molecule type" value="Genomic_DNA"/>
</dbReference>
<dbReference type="InterPro" id="IPR058245">
    <property type="entry name" value="NreC/VraR/RcsB-like_REC"/>
</dbReference>
<dbReference type="PRINTS" id="PR00038">
    <property type="entry name" value="HTHLUXR"/>
</dbReference>
<dbReference type="GO" id="GO:0000160">
    <property type="term" value="P:phosphorelay signal transduction system"/>
    <property type="evidence" value="ECO:0007669"/>
    <property type="project" value="InterPro"/>
</dbReference>
<dbReference type="PANTHER" id="PTHR43214">
    <property type="entry name" value="TWO-COMPONENT RESPONSE REGULATOR"/>
    <property type="match status" value="1"/>
</dbReference>
<dbReference type="CDD" id="cd06170">
    <property type="entry name" value="LuxR_C_like"/>
    <property type="match status" value="1"/>
</dbReference>
<dbReference type="RefSeq" id="WP_211345796.1">
    <property type="nucleotide sequence ID" value="NZ_BAAAMD010000001.1"/>
</dbReference>
<evidence type="ECO:0000256" key="2">
    <source>
        <dbReference type="ARBA" id="ARBA00023015"/>
    </source>
</evidence>
<feature type="domain" description="Response regulatory" evidence="7">
    <location>
        <begin position="9"/>
        <end position="125"/>
    </location>
</feature>
<dbReference type="SUPFAM" id="SSF46894">
    <property type="entry name" value="C-terminal effector domain of the bipartite response regulators"/>
    <property type="match status" value="1"/>
</dbReference>
<dbReference type="AlphaFoldDB" id="A0A542ZQQ9"/>